<keyword evidence="1" id="KW-1185">Reference proteome</keyword>
<protein>
    <submittedName>
        <fullName evidence="2">Uncharacterized protein</fullName>
    </submittedName>
</protein>
<accession>A0A914RKM9</accession>
<proteinExistence type="predicted"/>
<dbReference type="WBParaSite" id="PEQ_0000685101-mRNA-1">
    <property type="protein sequence ID" value="PEQ_0000685101-mRNA-1"/>
    <property type="gene ID" value="PEQ_0000685101"/>
</dbReference>
<dbReference type="Proteomes" id="UP000887564">
    <property type="component" value="Unplaced"/>
</dbReference>
<organism evidence="1 2">
    <name type="scientific">Parascaris equorum</name>
    <name type="common">Equine roundworm</name>
    <dbReference type="NCBI Taxonomy" id="6256"/>
    <lineage>
        <taxon>Eukaryota</taxon>
        <taxon>Metazoa</taxon>
        <taxon>Ecdysozoa</taxon>
        <taxon>Nematoda</taxon>
        <taxon>Chromadorea</taxon>
        <taxon>Rhabditida</taxon>
        <taxon>Spirurina</taxon>
        <taxon>Ascaridomorpha</taxon>
        <taxon>Ascaridoidea</taxon>
        <taxon>Ascarididae</taxon>
        <taxon>Parascaris</taxon>
    </lineage>
</organism>
<dbReference type="AlphaFoldDB" id="A0A914RKM9"/>
<evidence type="ECO:0000313" key="1">
    <source>
        <dbReference type="Proteomes" id="UP000887564"/>
    </source>
</evidence>
<evidence type="ECO:0000313" key="2">
    <source>
        <dbReference type="WBParaSite" id="PEQ_0000685101-mRNA-1"/>
    </source>
</evidence>
<reference evidence="2" key="1">
    <citation type="submission" date="2022-11" db="UniProtKB">
        <authorList>
            <consortium name="WormBaseParasite"/>
        </authorList>
    </citation>
    <scope>IDENTIFICATION</scope>
</reference>
<sequence>MVQIKAVCFRPLRIGCMRNEISANGSFFSAAALISKTVLGCLRF</sequence>
<name>A0A914RKM9_PAREQ</name>